<proteinExistence type="predicted"/>
<reference evidence="1" key="1">
    <citation type="journal article" date="2020" name="Nat. Commun.">
        <title>Large-scale genome sequencing of mycorrhizal fungi provides insights into the early evolution of symbiotic traits.</title>
        <authorList>
            <person name="Miyauchi S."/>
            <person name="Kiss E."/>
            <person name="Kuo A."/>
            <person name="Drula E."/>
            <person name="Kohler A."/>
            <person name="Sanchez-Garcia M."/>
            <person name="Morin E."/>
            <person name="Andreopoulos B."/>
            <person name="Barry K.W."/>
            <person name="Bonito G."/>
            <person name="Buee M."/>
            <person name="Carver A."/>
            <person name="Chen C."/>
            <person name="Cichocki N."/>
            <person name="Clum A."/>
            <person name="Culley D."/>
            <person name="Crous P.W."/>
            <person name="Fauchery L."/>
            <person name="Girlanda M."/>
            <person name="Hayes R.D."/>
            <person name="Keri Z."/>
            <person name="LaButti K."/>
            <person name="Lipzen A."/>
            <person name="Lombard V."/>
            <person name="Magnuson J."/>
            <person name="Maillard F."/>
            <person name="Murat C."/>
            <person name="Nolan M."/>
            <person name="Ohm R.A."/>
            <person name="Pangilinan J."/>
            <person name="Pereira M.F."/>
            <person name="Perotto S."/>
            <person name="Peter M."/>
            <person name="Pfister S."/>
            <person name="Riley R."/>
            <person name="Sitrit Y."/>
            <person name="Stielow J.B."/>
            <person name="Szollosi G."/>
            <person name="Zifcakova L."/>
            <person name="Stursova M."/>
            <person name="Spatafora J.W."/>
            <person name="Tedersoo L."/>
            <person name="Vaario L.M."/>
            <person name="Yamada A."/>
            <person name="Yan M."/>
            <person name="Wang P."/>
            <person name="Xu J."/>
            <person name="Bruns T."/>
            <person name="Baldrian P."/>
            <person name="Vilgalys R."/>
            <person name="Dunand C."/>
            <person name="Henrissat B."/>
            <person name="Grigoriev I.V."/>
            <person name="Hibbett D."/>
            <person name="Nagy L.G."/>
            <person name="Martin F.M."/>
        </authorList>
    </citation>
    <scope>NUCLEOTIDE SEQUENCE</scope>
    <source>
        <strain evidence="1">UH-Tt-Lm1</strain>
    </source>
</reference>
<comment type="caution">
    <text evidence="1">The sequence shown here is derived from an EMBL/GenBank/DDBJ whole genome shotgun (WGS) entry which is preliminary data.</text>
</comment>
<evidence type="ECO:0000313" key="2">
    <source>
        <dbReference type="Proteomes" id="UP000736335"/>
    </source>
</evidence>
<dbReference type="AlphaFoldDB" id="A0A9P6HCH0"/>
<dbReference type="OrthoDB" id="3543113at2759"/>
<keyword evidence="2" id="KW-1185">Reference proteome</keyword>
<sequence>MPHPIIEISELTQLIIDQCLLLGNKRSLVSLACTCRALEEQALSALWSEEPSLRNLVRSTLPREIIYPRKPLHKPTNAEWDRFRRYASWMRRLTLDRDFDESEEIFPLMPSSWLDEVVFPGLRKLHWPANPHTLPFHRLLLSPTLTTLSLKYYSFGSSEEDFSILRPVIMGLDTSHLRDLYLRWFVREEANRQMESVASCAVLRCGPALKGLGVSSSLSDAAVQHIMQLPNLSTWCASTGLPRRPNLSPSDIFPRLNYLTLAGEVSLEWLAFFTTTAHHISSGRGSHSSSNRGPVQRLCHLHISTGVSINAVLMSHIMHFRELTFLNLLSNCDWEGCAFSLTDDDIAEITSALSRLVHAVLGMVCSANSCRTTVASLVSFSTQCRDLESLEVHFNTANLRNDLESVTADPRLDNLPSLRTSNDFHLSLTDAPLAIDDDDSVSVLSGFRRIFPSLVAIGGGEIPWGPWI</sequence>
<evidence type="ECO:0000313" key="1">
    <source>
        <dbReference type="EMBL" id="KAF9783786.1"/>
    </source>
</evidence>
<dbReference type="EMBL" id="WIUZ02000009">
    <property type="protein sequence ID" value="KAF9783786.1"/>
    <property type="molecule type" value="Genomic_DNA"/>
</dbReference>
<name>A0A9P6HCH0_9AGAM</name>
<feature type="non-terminal residue" evidence="1">
    <location>
        <position position="1"/>
    </location>
</feature>
<organism evidence="1 2">
    <name type="scientific">Thelephora terrestris</name>
    <dbReference type="NCBI Taxonomy" id="56493"/>
    <lineage>
        <taxon>Eukaryota</taxon>
        <taxon>Fungi</taxon>
        <taxon>Dikarya</taxon>
        <taxon>Basidiomycota</taxon>
        <taxon>Agaricomycotina</taxon>
        <taxon>Agaricomycetes</taxon>
        <taxon>Thelephorales</taxon>
        <taxon>Thelephoraceae</taxon>
        <taxon>Thelephora</taxon>
    </lineage>
</organism>
<accession>A0A9P6HCH0</accession>
<protein>
    <recommendedName>
        <fullName evidence="3">F-box domain-containing protein</fullName>
    </recommendedName>
</protein>
<gene>
    <name evidence="1" type="ORF">BJ322DRAFT_1211738</name>
</gene>
<dbReference type="Proteomes" id="UP000736335">
    <property type="component" value="Unassembled WGS sequence"/>
</dbReference>
<reference evidence="1" key="2">
    <citation type="submission" date="2020-11" db="EMBL/GenBank/DDBJ databases">
        <authorList>
            <consortium name="DOE Joint Genome Institute"/>
            <person name="Kuo A."/>
            <person name="Miyauchi S."/>
            <person name="Kiss E."/>
            <person name="Drula E."/>
            <person name="Kohler A."/>
            <person name="Sanchez-Garcia M."/>
            <person name="Andreopoulos B."/>
            <person name="Barry K.W."/>
            <person name="Bonito G."/>
            <person name="Buee M."/>
            <person name="Carver A."/>
            <person name="Chen C."/>
            <person name="Cichocki N."/>
            <person name="Clum A."/>
            <person name="Culley D."/>
            <person name="Crous P.W."/>
            <person name="Fauchery L."/>
            <person name="Girlanda M."/>
            <person name="Hayes R."/>
            <person name="Keri Z."/>
            <person name="Labutti K."/>
            <person name="Lipzen A."/>
            <person name="Lombard V."/>
            <person name="Magnuson J."/>
            <person name="Maillard F."/>
            <person name="Morin E."/>
            <person name="Murat C."/>
            <person name="Nolan M."/>
            <person name="Ohm R."/>
            <person name="Pangilinan J."/>
            <person name="Pereira M."/>
            <person name="Perotto S."/>
            <person name="Peter M."/>
            <person name="Riley R."/>
            <person name="Sitrit Y."/>
            <person name="Stielow B."/>
            <person name="Szollosi G."/>
            <person name="Zifcakova L."/>
            <person name="Stursova M."/>
            <person name="Spatafora J.W."/>
            <person name="Tedersoo L."/>
            <person name="Vaario L.-M."/>
            <person name="Yamada A."/>
            <person name="Yan M."/>
            <person name="Wang P."/>
            <person name="Xu J."/>
            <person name="Bruns T."/>
            <person name="Baldrian P."/>
            <person name="Vilgalys R."/>
            <person name="Henrissat B."/>
            <person name="Grigoriev I.V."/>
            <person name="Hibbett D."/>
            <person name="Nagy L.G."/>
            <person name="Martin F.M."/>
        </authorList>
    </citation>
    <scope>NUCLEOTIDE SEQUENCE</scope>
    <source>
        <strain evidence="1">UH-Tt-Lm1</strain>
    </source>
</reference>
<evidence type="ECO:0008006" key="3">
    <source>
        <dbReference type="Google" id="ProtNLM"/>
    </source>
</evidence>